<evidence type="ECO:0000256" key="3">
    <source>
        <dbReference type="ARBA" id="ARBA00023239"/>
    </source>
</evidence>
<evidence type="ECO:0000256" key="2">
    <source>
        <dbReference type="ARBA" id="ARBA00022694"/>
    </source>
</evidence>
<keyword evidence="3 4" id="KW-0456">Lyase</keyword>
<evidence type="ECO:0000313" key="9">
    <source>
        <dbReference type="EMBL" id="EDP44680.1"/>
    </source>
</evidence>
<gene>
    <name evidence="9" type="ORF">MGL_1162</name>
</gene>
<feature type="region of interest" description="Disordered" evidence="6">
    <location>
        <begin position="113"/>
        <end position="163"/>
    </location>
</feature>
<dbReference type="RefSeq" id="XP_001731894.1">
    <property type="nucleotide sequence ID" value="XM_001731842.1"/>
</dbReference>
<feature type="active site" evidence="5">
    <location>
        <position position="263"/>
    </location>
</feature>
<evidence type="ECO:0000256" key="6">
    <source>
        <dbReference type="SAM" id="MobiDB-lite"/>
    </source>
</evidence>
<dbReference type="AlphaFoldDB" id="A8PWN5"/>
<dbReference type="OrthoDB" id="48041at2759"/>
<evidence type="ECO:0000256" key="5">
    <source>
        <dbReference type="PIRSR" id="PIRSR017250-50"/>
    </source>
</evidence>
<dbReference type="CDD" id="cd22363">
    <property type="entry name" value="tRNA-intron_lyase_C"/>
    <property type="match status" value="1"/>
</dbReference>
<dbReference type="GO" id="GO:0000213">
    <property type="term" value="F:tRNA-intron lyase activity"/>
    <property type="evidence" value="ECO:0007669"/>
    <property type="project" value="UniProtKB-UniRule"/>
</dbReference>
<dbReference type="InParanoid" id="A8PWN5"/>
<dbReference type="KEGG" id="mgl:MGL_1162"/>
<keyword evidence="2 4" id="KW-0819">tRNA processing</keyword>
<dbReference type="EMBL" id="AAYY01000003">
    <property type="protein sequence ID" value="EDP44680.1"/>
    <property type="molecule type" value="Genomic_DNA"/>
</dbReference>
<evidence type="ECO:0000313" key="10">
    <source>
        <dbReference type="Proteomes" id="UP000008837"/>
    </source>
</evidence>
<dbReference type="GO" id="GO:0003676">
    <property type="term" value="F:nucleic acid binding"/>
    <property type="evidence" value="ECO:0007669"/>
    <property type="project" value="InterPro"/>
</dbReference>
<dbReference type="FunCoup" id="A8PWN5">
    <property type="interactions" value="37"/>
</dbReference>
<feature type="active site" evidence="5">
    <location>
        <position position="295"/>
    </location>
</feature>
<feature type="active site" evidence="5">
    <location>
        <position position="255"/>
    </location>
</feature>
<evidence type="ECO:0000259" key="7">
    <source>
        <dbReference type="Pfam" id="PF01974"/>
    </source>
</evidence>
<feature type="compositionally biased region" description="Basic and acidic residues" evidence="6">
    <location>
        <begin position="113"/>
        <end position="148"/>
    </location>
</feature>
<dbReference type="VEuPathDB" id="FungiDB:MGL_1162"/>
<evidence type="ECO:0000256" key="1">
    <source>
        <dbReference type="ARBA" id="ARBA00008078"/>
    </source>
</evidence>
<comment type="function">
    <text evidence="4">Constitutes one of the two catalytic subunit of the tRNA-splicing endonuclease complex, a complex responsible for identification and cleavage of the splice sites in pre-tRNA. It cleaves pre-tRNA at the 5'- and 3'-splice sites to release the intron. The products are an intron and two tRNA half-molecules bearing 2',3'-cyclic phosphate and 5'-OH termini. There are no conserved sequences at the splice sites, but the intron is invariably located at the same site in the gene, placing the splice sites an invariant distance from the constant structural features of the tRNA body.</text>
</comment>
<dbReference type="GO" id="GO:0000214">
    <property type="term" value="C:tRNA-intron endonuclease complex"/>
    <property type="evidence" value="ECO:0007669"/>
    <property type="project" value="UniProtKB-UniRule"/>
</dbReference>
<comment type="caution">
    <text evidence="9">The sequence shown here is derived from an EMBL/GenBank/DDBJ whole genome shotgun (WGS) entry which is preliminary data.</text>
</comment>
<dbReference type="InterPro" id="IPR036167">
    <property type="entry name" value="tRNA_intron_Endo_cat-like_sf"/>
</dbReference>
<dbReference type="InterPro" id="IPR016690">
    <property type="entry name" value="TSEN34"/>
</dbReference>
<dbReference type="SUPFAM" id="SSF53032">
    <property type="entry name" value="tRNA-intron endonuclease catalytic domain-like"/>
    <property type="match status" value="1"/>
</dbReference>
<dbReference type="InterPro" id="IPR059049">
    <property type="entry name" value="TSEN34_N"/>
</dbReference>
<accession>A8PWN5</accession>
<evidence type="ECO:0000259" key="8">
    <source>
        <dbReference type="Pfam" id="PF26577"/>
    </source>
</evidence>
<proteinExistence type="inferred from homology"/>
<organism evidence="9 10">
    <name type="scientific">Malassezia globosa (strain ATCC MYA-4612 / CBS 7966)</name>
    <name type="common">Dandruff-associated fungus</name>
    <dbReference type="NCBI Taxonomy" id="425265"/>
    <lineage>
        <taxon>Eukaryota</taxon>
        <taxon>Fungi</taxon>
        <taxon>Dikarya</taxon>
        <taxon>Basidiomycota</taxon>
        <taxon>Ustilaginomycotina</taxon>
        <taxon>Malasseziomycetes</taxon>
        <taxon>Malasseziales</taxon>
        <taxon>Malasseziaceae</taxon>
        <taxon>Malassezia</taxon>
    </lineage>
</organism>
<feature type="domain" description="TSEN34 N-terminal" evidence="8">
    <location>
        <begin position="12"/>
        <end position="81"/>
    </location>
</feature>
<dbReference type="Pfam" id="PF01974">
    <property type="entry name" value="tRNA_int_endo"/>
    <property type="match status" value="1"/>
</dbReference>
<dbReference type="InterPro" id="IPR011856">
    <property type="entry name" value="tRNA_endonuc-like_dom_sf"/>
</dbReference>
<feature type="domain" description="tRNA intron endonuclease catalytic" evidence="7">
    <location>
        <begin position="228"/>
        <end position="300"/>
    </location>
</feature>
<comment type="similarity">
    <text evidence="1 4">Belongs to the tRNA-intron endonuclease family.</text>
</comment>
<dbReference type="GO" id="GO:0000379">
    <property type="term" value="P:tRNA-type intron splice site recognition and cleavage"/>
    <property type="evidence" value="ECO:0007669"/>
    <property type="project" value="UniProtKB-UniRule"/>
</dbReference>
<name>A8PWN5_MALGO</name>
<dbReference type="GeneID" id="5856199"/>
<dbReference type="EC" id="4.6.1.16" evidence="4"/>
<sequence length="343" mass="38600">MDRLRQRYPDKVPIHLSQGVPFLWDVSDVDRARTQHHICGLLTGTLPLIPQQNVFLGLPLRLIPEEVVYLLRKGVALLIDEAQAYSEPTEAERVAFRDQELKGIQLQKERTLTEQNERRDRIEAKLRESGGDGALERRRARQAAKEGGEAFASGLTSHEERSEGTMARMPYVHYTLGESGGIPGYVPCTREMLDGLPTGTRANTYTTLKEATDAGIWSYPTTVEERARCAVFEDLHEKGFFLSTGLRFGGDFVVYPGDPLRYHSHFTATILVTPTQPIPAYHIISSGRLGTAVKKSHLLCQANTRIIDNTQAQDRRRRGDDDSLHKPWGRVEYWSLAWAGFGT</sequence>
<dbReference type="PANTHER" id="PTHR13070">
    <property type="entry name" value="TRNA-SPLICING ENDONUCLEASE SUBUNIT SEN34-RELATED"/>
    <property type="match status" value="1"/>
</dbReference>
<protein>
    <recommendedName>
        <fullName evidence="4">tRNA-splicing endonuclease subunit Sen34</fullName>
        <ecNumber evidence="4">4.6.1.16</ecNumber>
    </recommendedName>
</protein>
<dbReference type="Pfam" id="PF26577">
    <property type="entry name" value="TSEN34_N"/>
    <property type="match status" value="1"/>
</dbReference>
<dbReference type="PANTHER" id="PTHR13070:SF0">
    <property type="entry name" value="TRNA-SPLICING ENDONUCLEASE SUBUNIT SEN34"/>
    <property type="match status" value="1"/>
</dbReference>
<dbReference type="STRING" id="425265.A8PWN5"/>
<evidence type="ECO:0000256" key="4">
    <source>
        <dbReference type="PIRNR" id="PIRNR017250"/>
    </source>
</evidence>
<keyword evidence="10" id="KW-1185">Reference proteome</keyword>
<dbReference type="Proteomes" id="UP000008837">
    <property type="component" value="Unassembled WGS sequence"/>
</dbReference>
<dbReference type="Gene3D" id="3.40.1350.10">
    <property type="match status" value="1"/>
</dbReference>
<dbReference type="PIRSF" id="PIRSF017250">
    <property type="entry name" value="tRNA_splic_SEN34"/>
    <property type="match status" value="1"/>
</dbReference>
<dbReference type="InterPro" id="IPR006677">
    <property type="entry name" value="tRNA_intron_Endonuc_cat-like"/>
</dbReference>
<dbReference type="OMA" id="RTFSLEW"/>
<reference evidence="9 10" key="1">
    <citation type="journal article" date="2007" name="Proc. Natl. Acad. Sci. U.S.A.">
        <title>Dandruff-associated Malassezia genomes reveal convergent and divergent virulence traits shared with plant and human fungal pathogens.</title>
        <authorList>
            <person name="Xu J."/>
            <person name="Saunders C.W."/>
            <person name="Hu P."/>
            <person name="Grant R.A."/>
            <person name="Boekhout T."/>
            <person name="Kuramae E.E."/>
            <person name="Kronstad J.W."/>
            <person name="Deangelis Y.M."/>
            <person name="Reeder N.L."/>
            <person name="Johnstone K.R."/>
            <person name="Leland M."/>
            <person name="Fieno A.M."/>
            <person name="Begley W.M."/>
            <person name="Sun Y."/>
            <person name="Lacey M.P."/>
            <person name="Chaudhary T."/>
            <person name="Keough T."/>
            <person name="Chu L."/>
            <person name="Sears R."/>
            <person name="Yuan B."/>
            <person name="Dawson T.L.Jr."/>
        </authorList>
    </citation>
    <scope>NUCLEOTIDE SEQUENCE [LARGE SCALE GENOMIC DNA]</scope>
    <source>
        <strain evidence="10">ATCC MYA-4612 / CBS 7966</strain>
    </source>
</reference>